<accession>A0A2P5DP77</accession>
<dbReference type="Proteomes" id="UP000237105">
    <property type="component" value="Unassembled WGS sequence"/>
</dbReference>
<comment type="caution">
    <text evidence="3">The sequence shown here is derived from an EMBL/GenBank/DDBJ whole genome shotgun (WGS) entry which is preliminary data.</text>
</comment>
<dbReference type="STRING" id="3476.A0A2P5DP77"/>
<feature type="compositionally biased region" description="Low complexity" evidence="1">
    <location>
        <begin position="126"/>
        <end position="150"/>
    </location>
</feature>
<dbReference type="AlphaFoldDB" id="A0A2P5DP77"/>
<feature type="region of interest" description="Disordered" evidence="1">
    <location>
        <begin position="126"/>
        <end position="167"/>
    </location>
</feature>
<dbReference type="PANTHER" id="PTHR23130">
    <property type="entry name" value="CYTOCHROME B561 AND DOMON DOMAIN-CONTAINING PROTEIN"/>
    <property type="match status" value="1"/>
</dbReference>
<keyword evidence="2" id="KW-0732">Signal</keyword>
<feature type="signal peptide" evidence="2">
    <location>
        <begin position="1"/>
        <end position="29"/>
    </location>
</feature>
<evidence type="ECO:0000256" key="1">
    <source>
        <dbReference type="SAM" id="MobiDB-lite"/>
    </source>
</evidence>
<sequence>MGSLHLLLLPTFSLWAVTVVLLVSPVVHALMTCSTIKLPTKRHYSDCLELPTLDSYLHWTYNRTNLTLSLAFTAPQPKPEGWVTWALNPTSNGMVGLKLWWASNILTAPSPQGLTRSARTTRWFRRSSLSRSTEMSRSSPPSIPSRRGISTTFGRWDPGSTRPRGNS</sequence>
<organism evidence="3 4">
    <name type="scientific">Parasponia andersonii</name>
    <name type="common">Sponia andersonii</name>
    <dbReference type="NCBI Taxonomy" id="3476"/>
    <lineage>
        <taxon>Eukaryota</taxon>
        <taxon>Viridiplantae</taxon>
        <taxon>Streptophyta</taxon>
        <taxon>Embryophyta</taxon>
        <taxon>Tracheophyta</taxon>
        <taxon>Spermatophyta</taxon>
        <taxon>Magnoliopsida</taxon>
        <taxon>eudicotyledons</taxon>
        <taxon>Gunneridae</taxon>
        <taxon>Pentapetalae</taxon>
        <taxon>rosids</taxon>
        <taxon>fabids</taxon>
        <taxon>Rosales</taxon>
        <taxon>Cannabaceae</taxon>
        <taxon>Parasponia</taxon>
    </lineage>
</organism>
<reference evidence="4" key="1">
    <citation type="submission" date="2016-06" db="EMBL/GenBank/DDBJ databases">
        <title>Parallel loss of symbiosis genes in relatives of nitrogen-fixing non-legume Parasponia.</title>
        <authorList>
            <person name="Van Velzen R."/>
            <person name="Holmer R."/>
            <person name="Bu F."/>
            <person name="Rutten L."/>
            <person name="Van Zeijl A."/>
            <person name="Liu W."/>
            <person name="Santuari L."/>
            <person name="Cao Q."/>
            <person name="Sharma T."/>
            <person name="Shen D."/>
            <person name="Roswanjaya Y."/>
            <person name="Wardhani T."/>
            <person name="Kalhor M.S."/>
            <person name="Jansen J."/>
            <person name="Van den Hoogen J."/>
            <person name="Gungor B."/>
            <person name="Hartog M."/>
            <person name="Hontelez J."/>
            <person name="Verver J."/>
            <person name="Yang W.-C."/>
            <person name="Schijlen E."/>
            <person name="Repin R."/>
            <person name="Schilthuizen M."/>
            <person name="Schranz E."/>
            <person name="Heidstra R."/>
            <person name="Miyata K."/>
            <person name="Fedorova E."/>
            <person name="Kohlen W."/>
            <person name="Bisseling T."/>
            <person name="Smit S."/>
            <person name="Geurts R."/>
        </authorList>
    </citation>
    <scope>NUCLEOTIDE SEQUENCE [LARGE SCALE GENOMIC DNA]</scope>
    <source>
        <strain evidence="4">cv. WU1-14</strain>
    </source>
</reference>
<evidence type="ECO:0000313" key="3">
    <source>
        <dbReference type="EMBL" id="PON75089.1"/>
    </source>
</evidence>
<proteinExistence type="predicted"/>
<name>A0A2P5DP77_PARAD</name>
<keyword evidence="4" id="KW-1185">Reference proteome</keyword>
<protein>
    <recommendedName>
        <fullName evidence="5">DOMON domain containing protein</fullName>
    </recommendedName>
</protein>
<evidence type="ECO:0008006" key="5">
    <source>
        <dbReference type="Google" id="ProtNLM"/>
    </source>
</evidence>
<dbReference type="PANTHER" id="PTHR23130:SF195">
    <property type="entry name" value="CYTOCHROME B561 AND DOMON DOMAIN-CONTAINING PROTEIN"/>
    <property type="match status" value="1"/>
</dbReference>
<evidence type="ECO:0000313" key="4">
    <source>
        <dbReference type="Proteomes" id="UP000237105"/>
    </source>
</evidence>
<dbReference type="EMBL" id="JXTB01000025">
    <property type="protein sequence ID" value="PON75089.1"/>
    <property type="molecule type" value="Genomic_DNA"/>
</dbReference>
<dbReference type="OrthoDB" id="2419613at2759"/>
<evidence type="ECO:0000256" key="2">
    <source>
        <dbReference type="SAM" id="SignalP"/>
    </source>
</evidence>
<feature type="chain" id="PRO_5015196825" description="DOMON domain containing protein" evidence="2">
    <location>
        <begin position="30"/>
        <end position="167"/>
    </location>
</feature>
<gene>
    <name evidence="3" type="ORF">PanWU01x14_044410</name>
</gene>